<dbReference type="Gene3D" id="1.20.58.60">
    <property type="match status" value="1"/>
</dbReference>
<reference evidence="1" key="2">
    <citation type="submission" date="2020-11" db="EMBL/GenBank/DDBJ databases">
        <authorList>
            <person name="McCartney M.A."/>
            <person name="Auch B."/>
            <person name="Kono T."/>
            <person name="Mallez S."/>
            <person name="Becker A."/>
            <person name="Gohl D.M."/>
            <person name="Silverstein K.A.T."/>
            <person name="Koren S."/>
            <person name="Bechman K.B."/>
            <person name="Herman A."/>
            <person name="Abrahante J.E."/>
            <person name="Garbe J."/>
        </authorList>
    </citation>
    <scope>NUCLEOTIDE SEQUENCE</scope>
    <source>
        <strain evidence="1">Duluth1</strain>
        <tissue evidence="1">Whole animal</tissue>
    </source>
</reference>
<sequence>MFPCKSFFRTSLPYLDTWCQSDLLSLFQIQVLIDDSARLQETYPGENAEQIEHLQATVVENWSILQDRAAQRKDELTAAAELHRLVQLL</sequence>
<dbReference type="SUPFAM" id="SSF46966">
    <property type="entry name" value="Spectrin repeat"/>
    <property type="match status" value="1"/>
</dbReference>
<evidence type="ECO:0000313" key="1">
    <source>
        <dbReference type="EMBL" id="KAH3854786.1"/>
    </source>
</evidence>
<name>A0A9D4LD40_DREPO</name>
<organism evidence="1 2">
    <name type="scientific">Dreissena polymorpha</name>
    <name type="common">Zebra mussel</name>
    <name type="synonym">Mytilus polymorpha</name>
    <dbReference type="NCBI Taxonomy" id="45954"/>
    <lineage>
        <taxon>Eukaryota</taxon>
        <taxon>Metazoa</taxon>
        <taxon>Spiralia</taxon>
        <taxon>Lophotrochozoa</taxon>
        <taxon>Mollusca</taxon>
        <taxon>Bivalvia</taxon>
        <taxon>Autobranchia</taxon>
        <taxon>Heteroconchia</taxon>
        <taxon>Euheterodonta</taxon>
        <taxon>Imparidentia</taxon>
        <taxon>Neoheterodontei</taxon>
        <taxon>Myida</taxon>
        <taxon>Dreissenoidea</taxon>
        <taxon>Dreissenidae</taxon>
        <taxon>Dreissena</taxon>
    </lineage>
</organism>
<dbReference type="EMBL" id="JAIWYP010000003">
    <property type="protein sequence ID" value="KAH3854786.1"/>
    <property type="molecule type" value="Genomic_DNA"/>
</dbReference>
<keyword evidence="2" id="KW-1185">Reference proteome</keyword>
<evidence type="ECO:0000313" key="2">
    <source>
        <dbReference type="Proteomes" id="UP000828390"/>
    </source>
</evidence>
<dbReference type="AlphaFoldDB" id="A0A9D4LD40"/>
<gene>
    <name evidence="1" type="ORF">DPMN_097335</name>
</gene>
<comment type="caution">
    <text evidence="1">The sequence shown here is derived from an EMBL/GenBank/DDBJ whole genome shotgun (WGS) entry which is preliminary data.</text>
</comment>
<reference evidence="1" key="1">
    <citation type="journal article" date="2019" name="bioRxiv">
        <title>The Genome of the Zebra Mussel, Dreissena polymorpha: A Resource for Invasive Species Research.</title>
        <authorList>
            <person name="McCartney M.A."/>
            <person name="Auch B."/>
            <person name="Kono T."/>
            <person name="Mallez S."/>
            <person name="Zhang Y."/>
            <person name="Obille A."/>
            <person name="Becker A."/>
            <person name="Abrahante J.E."/>
            <person name="Garbe J."/>
            <person name="Badalamenti J.P."/>
            <person name="Herman A."/>
            <person name="Mangelson H."/>
            <person name="Liachko I."/>
            <person name="Sullivan S."/>
            <person name="Sone E.D."/>
            <person name="Koren S."/>
            <person name="Silverstein K.A.T."/>
            <person name="Beckman K.B."/>
            <person name="Gohl D.M."/>
        </authorList>
    </citation>
    <scope>NUCLEOTIDE SEQUENCE</scope>
    <source>
        <strain evidence="1">Duluth1</strain>
        <tissue evidence="1">Whole animal</tissue>
    </source>
</reference>
<protein>
    <submittedName>
        <fullName evidence="1">Uncharacterized protein</fullName>
    </submittedName>
</protein>
<proteinExistence type="predicted"/>
<accession>A0A9D4LD40</accession>
<dbReference type="Proteomes" id="UP000828390">
    <property type="component" value="Unassembled WGS sequence"/>
</dbReference>